<evidence type="ECO:0000313" key="1">
    <source>
        <dbReference type="EMBL" id="QIG70493.1"/>
    </source>
</evidence>
<dbReference type="EMBL" id="MN988517">
    <property type="protein sequence ID" value="QIG70493.1"/>
    <property type="molecule type" value="Genomic_DNA"/>
</dbReference>
<accession>A0A7S5UWT0</accession>
<protein>
    <submittedName>
        <fullName evidence="1">Uncharacterized protein</fullName>
    </submittedName>
</protein>
<name>A0A7S5UWT0_9CAUD</name>
<reference evidence="1" key="1">
    <citation type="submission" date="2020-01" db="EMBL/GenBank/DDBJ databases">
        <title>Patterns of diversity and host range of bacteriophage communities associated with bean-nodulatin bacteria.</title>
        <authorList>
            <person name="Vann Cauwenberghe J."/>
            <person name="Santamaria R.I."/>
            <person name="Bustos P."/>
            <person name="Juarez S."/>
            <person name="Gonzalez V."/>
        </authorList>
    </citation>
    <scope>NUCLEOTIDE SEQUENCE</scope>
</reference>
<proteinExistence type="predicted"/>
<dbReference type="Proteomes" id="UP000617684">
    <property type="component" value="Segment"/>
</dbReference>
<sequence length="62" mass="7219">MPKGVPKNFKSSILMRRIERLQKAAVEDSWKGSKPPEDHAKIERELYNARLALINYVIEHCI</sequence>
<evidence type="ECO:0000313" key="2">
    <source>
        <dbReference type="Proteomes" id="UP000617684"/>
    </source>
</evidence>
<keyword evidence="2" id="KW-1185">Reference proteome</keyword>
<organism evidence="1 2">
    <name type="scientific">Rhizobium phage RHph_N38</name>
    <dbReference type="NCBI Taxonomy" id="2509750"/>
    <lineage>
        <taxon>Viruses</taxon>
        <taxon>Duplodnaviria</taxon>
        <taxon>Heunggongvirae</taxon>
        <taxon>Uroviricota</taxon>
        <taxon>Caudoviricetes</taxon>
        <taxon>Schitoviridae</taxon>
        <taxon>Demetervirinae</taxon>
        <taxon>Cyamitesvirus</taxon>
        <taxon>Cyamitesvirus N38</taxon>
    </lineage>
</organism>
<gene>
    <name evidence="1" type="ORF">EVB89_030</name>
</gene>